<keyword evidence="2" id="KW-1185">Reference proteome</keyword>
<dbReference type="Proteomes" id="UP000528824">
    <property type="component" value="Unassembled WGS sequence"/>
</dbReference>
<name>A0A7W8XF47_9HYPH</name>
<evidence type="ECO:0000313" key="1">
    <source>
        <dbReference type="EMBL" id="MBB5561407.1"/>
    </source>
</evidence>
<evidence type="ECO:0000313" key="2">
    <source>
        <dbReference type="Proteomes" id="UP000528824"/>
    </source>
</evidence>
<proteinExistence type="predicted"/>
<protein>
    <submittedName>
        <fullName evidence="1">Uncharacterized protein</fullName>
    </submittedName>
</protein>
<gene>
    <name evidence="1" type="ORF">GGI59_003082</name>
</gene>
<comment type="caution">
    <text evidence="1">The sequence shown here is derived from an EMBL/GenBank/DDBJ whole genome shotgun (WGS) entry which is preliminary data.</text>
</comment>
<accession>A0A7W8XF47</accession>
<reference evidence="1 2" key="1">
    <citation type="submission" date="2020-08" db="EMBL/GenBank/DDBJ databases">
        <title>Genomic Encyclopedia of Type Strains, Phase IV (KMG-V): Genome sequencing to study the core and pangenomes of soil and plant-associated prokaryotes.</title>
        <authorList>
            <person name="Whitman W."/>
        </authorList>
    </citation>
    <scope>NUCLEOTIDE SEQUENCE [LARGE SCALE GENOMIC DNA]</scope>
    <source>
        <strain evidence="1 2">SEMIA 4034</strain>
    </source>
</reference>
<organism evidence="1 2">
    <name type="scientific">Rhizobium lentis</name>
    <dbReference type="NCBI Taxonomy" id="1138194"/>
    <lineage>
        <taxon>Bacteria</taxon>
        <taxon>Pseudomonadati</taxon>
        <taxon>Pseudomonadota</taxon>
        <taxon>Alphaproteobacteria</taxon>
        <taxon>Hyphomicrobiales</taxon>
        <taxon>Rhizobiaceae</taxon>
        <taxon>Rhizobium/Agrobacterium group</taxon>
        <taxon>Rhizobium</taxon>
    </lineage>
</organism>
<dbReference type="AlphaFoldDB" id="A0A7W8XF47"/>
<sequence>MLLPIGGGADPIGEIERVEFCYRRSAKMETTSEQRASWEH</sequence>
<dbReference type="RefSeq" id="WP_275621083.1">
    <property type="nucleotide sequence ID" value="NZ_JACHBB010000005.1"/>
</dbReference>
<dbReference type="EMBL" id="JACHBC010000005">
    <property type="protein sequence ID" value="MBB5561407.1"/>
    <property type="molecule type" value="Genomic_DNA"/>
</dbReference>